<dbReference type="RefSeq" id="WP_146518906.1">
    <property type="nucleotide sequence ID" value="NZ_CP151726.1"/>
</dbReference>
<organism evidence="3 4">
    <name type="scientific">Stieleria varia</name>
    <dbReference type="NCBI Taxonomy" id="2528005"/>
    <lineage>
        <taxon>Bacteria</taxon>
        <taxon>Pseudomonadati</taxon>
        <taxon>Planctomycetota</taxon>
        <taxon>Planctomycetia</taxon>
        <taxon>Pirellulales</taxon>
        <taxon>Pirellulaceae</taxon>
        <taxon>Stieleria</taxon>
    </lineage>
</organism>
<comment type="caution">
    <text evidence="3">The sequence shown here is derived from an EMBL/GenBank/DDBJ whole genome shotgun (WGS) entry which is preliminary data.</text>
</comment>
<proteinExistence type="predicted"/>
<evidence type="ECO:0000256" key="2">
    <source>
        <dbReference type="SAM" id="SignalP"/>
    </source>
</evidence>
<accession>A0A5C6B2M1</accession>
<sequence precursor="true">MRFVFHPLMACVVALSVCAWVGCDQKTTTTTTTSSHDDEHEHGAEDHHHDSLPEAMTELATLRDQIAKAFADGEPKSADDQLHHAGDLLTDVEELVKKSELSDDAKKTALASVETLFTQFKEVDNKVHGDGGKDYSEVSEAIEAAMKSLGEAIK</sequence>
<keyword evidence="2" id="KW-0732">Signal</keyword>
<reference evidence="3 4" key="1">
    <citation type="submission" date="2019-02" db="EMBL/GenBank/DDBJ databases">
        <title>Deep-cultivation of Planctomycetes and their phenomic and genomic characterization uncovers novel biology.</title>
        <authorList>
            <person name="Wiegand S."/>
            <person name="Jogler M."/>
            <person name="Boedeker C."/>
            <person name="Pinto D."/>
            <person name="Vollmers J."/>
            <person name="Rivas-Marin E."/>
            <person name="Kohn T."/>
            <person name="Peeters S.H."/>
            <person name="Heuer A."/>
            <person name="Rast P."/>
            <person name="Oberbeckmann S."/>
            <person name="Bunk B."/>
            <person name="Jeske O."/>
            <person name="Meyerdierks A."/>
            <person name="Storesund J.E."/>
            <person name="Kallscheuer N."/>
            <person name="Luecker S."/>
            <person name="Lage O.M."/>
            <person name="Pohl T."/>
            <person name="Merkel B.J."/>
            <person name="Hornburger P."/>
            <person name="Mueller R.-W."/>
            <person name="Bruemmer F."/>
            <person name="Labrenz M."/>
            <person name="Spormann A.M."/>
            <person name="Op Den Camp H."/>
            <person name="Overmann J."/>
            <person name="Amann R."/>
            <person name="Jetten M.S.M."/>
            <person name="Mascher T."/>
            <person name="Medema M.H."/>
            <person name="Devos D.P."/>
            <person name="Kaster A.-K."/>
            <person name="Ovreas L."/>
            <person name="Rohde M."/>
            <person name="Galperin M.Y."/>
            <person name="Jogler C."/>
        </authorList>
    </citation>
    <scope>NUCLEOTIDE SEQUENCE [LARGE SCALE GENOMIC DNA]</scope>
    <source>
        <strain evidence="3 4">Pla52n</strain>
    </source>
</reference>
<feature type="region of interest" description="Disordered" evidence="1">
    <location>
        <begin position="29"/>
        <end position="52"/>
    </location>
</feature>
<evidence type="ECO:0000313" key="3">
    <source>
        <dbReference type="EMBL" id="TWU05702.1"/>
    </source>
</evidence>
<feature type="signal peptide" evidence="2">
    <location>
        <begin position="1"/>
        <end position="19"/>
    </location>
</feature>
<feature type="chain" id="PRO_5022685596" evidence="2">
    <location>
        <begin position="20"/>
        <end position="154"/>
    </location>
</feature>
<dbReference type="AlphaFoldDB" id="A0A5C6B2M1"/>
<dbReference type="EMBL" id="SJPN01000002">
    <property type="protein sequence ID" value="TWU05702.1"/>
    <property type="molecule type" value="Genomic_DNA"/>
</dbReference>
<dbReference type="Proteomes" id="UP000320176">
    <property type="component" value="Unassembled WGS sequence"/>
</dbReference>
<keyword evidence="4" id="KW-1185">Reference proteome</keyword>
<dbReference type="PROSITE" id="PS51257">
    <property type="entry name" value="PROKAR_LIPOPROTEIN"/>
    <property type="match status" value="1"/>
</dbReference>
<gene>
    <name evidence="3" type="ORF">Pla52n_14170</name>
</gene>
<feature type="compositionally biased region" description="Basic and acidic residues" evidence="1">
    <location>
        <begin position="35"/>
        <end position="52"/>
    </location>
</feature>
<evidence type="ECO:0000313" key="4">
    <source>
        <dbReference type="Proteomes" id="UP000320176"/>
    </source>
</evidence>
<evidence type="ECO:0000256" key="1">
    <source>
        <dbReference type="SAM" id="MobiDB-lite"/>
    </source>
</evidence>
<protein>
    <submittedName>
        <fullName evidence="3">Uncharacterized protein</fullName>
    </submittedName>
</protein>
<name>A0A5C6B2M1_9BACT</name>
<dbReference type="OrthoDB" id="288838at2"/>